<proteinExistence type="predicted"/>
<accession>A0A9W5X856</accession>
<reference evidence="1" key="1">
    <citation type="journal article" date="2014" name="Int. J. Syst. Evol. Microbiol.">
        <title>Complete genome sequence of Corynebacterium casei LMG S-19264T (=DSM 44701T), isolated from a smear-ripened cheese.</title>
        <authorList>
            <consortium name="US DOE Joint Genome Institute (JGI-PGF)"/>
            <person name="Walter F."/>
            <person name="Albersmeier A."/>
            <person name="Kalinowski J."/>
            <person name="Ruckert C."/>
        </authorList>
    </citation>
    <scope>NUCLEOTIDE SEQUENCE</scope>
    <source>
        <strain evidence="1">CGMCC 1.15454</strain>
    </source>
</reference>
<evidence type="ECO:0000313" key="2">
    <source>
        <dbReference type="Proteomes" id="UP000621492"/>
    </source>
</evidence>
<evidence type="ECO:0000313" key="1">
    <source>
        <dbReference type="EMBL" id="GGB62453.1"/>
    </source>
</evidence>
<protein>
    <submittedName>
        <fullName evidence="1">Uncharacterized protein</fullName>
    </submittedName>
</protein>
<name>A0A9W5X856_9BACI</name>
<dbReference type="Proteomes" id="UP000621492">
    <property type="component" value="Unassembled WGS sequence"/>
</dbReference>
<organism evidence="1 2">
    <name type="scientific">Lentibacillus populi</name>
    <dbReference type="NCBI Taxonomy" id="1827502"/>
    <lineage>
        <taxon>Bacteria</taxon>
        <taxon>Bacillati</taxon>
        <taxon>Bacillota</taxon>
        <taxon>Bacilli</taxon>
        <taxon>Bacillales</taxon>
        <taxon>Bacillaceae</taxon>
        <taxon>Lentibacillus</taxon>
    </lineage>
</organism>
<comment type="caution">
    <text evidence="1">The sequence shown here is derived from an EMBL/GenBank/DDBJ whole genome shotgun (WGS) entry which is preliminary data.</text>
</comment>
<sequence length="49" mass="5745">MEDKNTSKFRSTTFVKGKNSTRIKMIVNPIIMKRIPVSPFTFISLKERK</sequence>
<dbReference type="AlphaFoldDB" id="A0A9W5X856"/>
<keyword evidence="2" id="KW-1185">Reference proteome</keyword>
<gene>
    <name evidence="1" type="ORF">GCM10011409_44520</name>
</gene>
<dbReference type="EMBL" id="BMJD01000074">
    <property type="protein sequence ID" value="GGB62453.1"/>
    <property type="molecule type" value="Genomic_DNA"/>
</dbReference>
<reference evidence="1" key="2">
    <citation type="submission" date="2020-09" db="EMBL/GenBank/DDBJ databases">
        <authorList>
            <person name="Sun Q."/>
            <person name="Zhou Y."/>
        </authorList>
    </citation>
    <scope>NUCLEOTIDE SEQUENCE</scope>
    <source>
        <strain evidence="1">CGMCC 1.15454</strain>
    </source>
</reference>